<dbReference type="GO" id="GO:0010468">
    <property type="term" value="P:regulation of gene expression"/>
    <property type="evidence" value="ECO:0007669"/>
    <property type="project" value="InterPro"/>
</dbReference>
<name>C1FDS6_MICCC</name>
<gene>
    <name evidence="3" type="ORF">MICPUN_51474</name>
</gene>
<evidence type="ECO:0000313" key="4">
    <source>
        <dbReference type="Proteomes" id="UP000002009"/>
    </source>
</evidence>
<dbReference type="Proteomes" id="UP000002009">
    <property type="component" value="Chromosome 1"/>
</dbReference>
<dbReference type="GO" id="GO:0003682">
    <property type="term" value="F:chromatin binding"/>
    <property type="evidence" value="ECO:0007669"/>
    <property type="project" value="TreeGrafter"/>
</dbReference>
<keyword evidence="4" id="KW-1185">Reference proteome</keyword>
<dbReference type="GO" id="GO:0034087">
    <property type="term" value="P:establishment of mitotic sister chromatid cohesion"/>
    <property type="evidence" value="ECO:0007669"/>
    <property type="project" value="TreeGrafter"/>
</dbReference>
<dbReference type="GO" id="GO:0071169">
    <property type="term" value="P:establishment of protein localization to chromatin"/>
    <property type="evidence" value="ECO:0007669"/>
    <property type="project" value="TreeGrafter"/>
</dbReference>
<proteinExistence type="inferred from homology"/>
<dbReference type="Gene3D" id="1.25.10.10">
    <property type="entry name" value="Leucine-rich Repeat Variant"/>
    <property type="match status" value="1"/>
</dbReference>
<dbReference type="InterPro" id="IPR011989">
    <property type="entry name" value="ARM-like"/>
</dbReference>
<dbReference type="PANTHER" id="PTHR21704:SF18">
    <property type="entry name" value="NIPPED-B-LIKE PROTEIN"/>
    <property type="match status" value="1"/>
</dbReference>
<dbReference type="InterPro" id="IPR024986">
    <property type="entry name" value="Nipped-B_C"/>
</dbReference>
<comment type="subcellular location">
    <subcellularLocation>
        <location evidence="1">Nucleus</location>
    </subcellularLocation>
</comment>
<dbReference type="GO" id="GO:0090694">
    <property type="term" value="C:Scc2-Scc4 cohesin loading complex"/>
    <property type="evidence" value="ECO:0007669"/>
    <property type="project" value="TreeGrafter"/>
</dbReference>
<dbReference type="InterPro" id="IPR033031">
    <property type="entry name" value="Scc2/Nipped-B"/>
</dbReference>
<dbReference type="SUPFAM" id="SSF48371">
    <property type="entry name" value="ARM repeat"/>
    <property type="match status" value="1"/>
</dbReference>
<dbReference type="KEGG" id="mis:MICPUN_51474"/>
<dbReference type="OrthoDB" id="418242at2759"/>
<dbReference type="EMBL" id="CP001574">
    <property type="protein sequence ID" value="ACO68836.1"/>
    <property type="molecule type" value="Genomic_DNA"/>
</dbReference>
<keyword evidence="1" id="KW-0677">Repeat</keyword>
<evidence type="ECO:0000313" key="3">
    <source>
        <dbReference type="EMBL" id="ACO68836.1"/>
    </source>
</evidence>
<accession>C1FDS6</accession>
<evidence type="ECO:0000259" key="2">
    <source>
        <dbReference type="Pfam" id="PF12830"/>
    </source>
</evidence>
<dbReference type="PANTHER" id="PTHR21704">
    <property type="entry name" value="NIPPED-B-LIKE PROTEIN DELANGIN SCC2-RELATED"/>
    <property type="match status" value="1"/>
</dbReference>
<dbReference type="GO" id="GO:0061775">
    <property type="term" value="F:cohesin loader activity"/>
    <property type="evidence" value="ECO:0007669"/>
    <property type="project" value="InterPro"/>
</dbReference>
<evidence type="ECO:0000256" key="1">
    <source>
        <dbReference type="RuleBase" id="RU364107"/>
    </source>
</evidence>
<dbReference type="GO" id="GO:0140588">
    <property type="term" value="P:chromatin looping"/>
    <property type="evidence" value="ECO:0007669"/>
    <property type="project" value="InterPro"/>
</dbReference>
<dbReference type="eggNOG" id="KOG1020">
    <property type="taxonomic scope" value="Eukaryota"/>
</dbReference>
<sequence>MQPIAHAPSGALQIARRFVSLLHHVHAKEFLSPEEHAHVLRALFVLGQISRFGADALEDSGEDDISPASLLCLFRHFLRRSGGSEFNIKRIALQACGYIFVSRPRLMLSPDNDFGKASMDGIMCAALSRSSESGIKEQVLQNLAEFFREEENKLLVPTRDEAVQDVYSGKVETEIISKANTPKITPHGDQRLCPGHHSQTQEHDRILLQGRFQIVNGERESNLSNGLAQRYWPHILQLCVDSDASVRLQALHLVEVVLRQGLVHPMSCFPHLIALQADPNNNIQKLALQMLRHQRGRYPDFFDNQLSAGMQMMFEFCRRLLHALRRANDDNQTCSDQEAIKVANADDVSRGCANIYKLLHQNRNSRLKFIHAILRRFEGAASRSEIPYLCFLANVVSLLPYTTNDEVMYVVFHLNRIVSLRAAILHDALRRHLEEFGRLAAGKITKVDDSARRDVELSTILSLILVLKQYFVRYFELTDSRIHAYKPSQPLKTSEILRCNRVNDHLDVSWVDPTAGNDLSGSIRQANIFFALMNENADHQPSLQCVNRSEQVETVDYEDVGRKTNSEGQLLLLE</sequence>
<keyword evidence="1" id="KW-0131">Cell cycle</keyword>
<feature type="domain" description="Sister chromatid cohesion C-terminal" evidence="2">
    <location>
        <begin position="225"/>
        <end position="417"/>
    </location>
</feature>
<dbReference type="AlphaFoldDB" id="C1FDS6"/>
<reference evidence="3 4" key="1">
    <citation type="journal article" date="2009" name="Science">
        <title>Green evolution and dynamic adaptations revealed by genomes of the marine picoeukaryotes Micromonas.</title>
        <authorList>
            <person name="Worden A.Z."/>
            <person name="Lee J.H."/>
            <person name="Mock T."/>
            <person name="Rouze P."/>
            <person name="Simmons M.P."/>
            <person name="Aerts A.L."/>
            <person name="Allen A.E."/>
            <person name="Cuvelier M.L."/>
            <person name="Derelle E."/>
            <person name="Everett M.V."/>
            <person name="Foulon E."/>
            <person name="Grimwood J."/>
            <person name="Gundlach H."/>
            <person name="Henrissat B."/>
            <person name="Napoli C."/>
            <person name="McDonald S.M."/>
            <person name="Parker M.S."/>
            <person name="Rombauts S."/>
            <person name="Salamov A."/>
            <person name="Von Dassow P."/>
            <person name="Badger J.H."/>
            <person name="Coutinho P.M."/>
            <person name="Demir E."/>
            <person name="Dubchak I."/>
            <person name="Gentemann C."/>
            <person name="Eikrem W."/>
            <person name="Gready J.E."/>
            <person name="John U."/>
            <person name="Lanier W."/>
            <person name="Lindquist E.A."/>
            <person name="Lucas S."/>
            <person name="Mayer K.F."/>
            <person name="Moreau H."/>
            <person name="Not F."/>
            <person name="Otillar R."/>
            <person name="Panaud O."/>
            <person name="Pangilinan J."/>
            <person name="Paulsen I."/>
            <person name="Piegu B."/>
            <person name="Poliakov A."/>
            <person name="Robbens S."/>
            <person name="Schmutz J."/>
            <person name="Toulza E."/>
            <person name="Wyss T."/>
            <person name="Zelensky A."/>
            <person name="Zhou K."/>
            <person name="Armbrust E.V."/>
            <person name="Bhattacharya D."/>
            <person name="Goodenough U.W."/>
            <person name="Van de Peer Y."/>
            <person name="Grigoriev I.V."/>
        </authorList>
    </citation>
    <scope>NUCLEOTIDE SEQUENCE [LARGE SCALE GENOMIC DNA]</scope>
    <source>
        <strain evidence="4">RCC299 / NOUM17</strain>
    </source>
</reference>
<keyword evidence="1" id="KW-0539">Nucleus</keyword>
<dbReference type="Pfam" id="PF12830">
    <property type="entry name" value="Nipped-B_C"/>
    <property type="match status" value="1"/>
</dbReference>
<organism evidence="3 4">
    <name type="scientific">Micromonas commoda (strain RCC299 / NOUM17 / CCMP2709)</name>
    <name type="common">Picoplanktonic green alga</name>
    <dbReference type="NCBI Taxonomy" id="296587"/>
    <lineage>
        <taxon>Eukaryota</taxon>
        <taxon>Viridiplantae</taxon>
        <taxon>Chlorophyta</taxon>
        <taxon>Mamiellophyceae</taxon>
        <taxon>Mamiellales</taxon>
        <taxon>Mamiellaceae</taxon>
        <taxon>Micromonas</taxon>
    </lineage>
</organism>
<dbReference type="InParanoid" id="C1FDS6"/>
<dbReference type="RefSeq" id="XP_002507578.1">
    <property type="nucleotide sequence ID" value="XM_002507532.1"/>
</dbReference>
<protein>
    <recommendedName>
        <fullName evidence="1">Sister chromatid cohesion protein</fullName>
    </recommendedName>
</protein>
<dbReference type="InterPro" id="IPR016024">
    <property type="entry name" value="ARM-type_fold"/>
</dbReference>
<comment type="similarity">
    <text evidence="1">Belongs to the SCC2/Nipped-B family.</text>
</comment>
<dbReference type="GO" id="GO:1990414">
    <property type="term" value="P:replication-born double-strand break repair via sister chromatid exchange"/>
    <property type="evidence" value="ECO:0007669"/>
    <property type="project" value="TreeGrafter"/>
</dbReference>
<dbReference type="GeneID" id="8250112"/>
<dbReference type="STRING" id="296587.C1FDS6"/>